<keyword evidence="1" id="KW-0812">Transmembrane</keyword>
<proteinExistence type="predicted"/>
<dbReference type="AlphaFoldDB" id="A0A812CU91"/>
<name>A0A812CU91_ACAPH</name>
<accession>A0A812CU91</accession>
<organism evidence="2 3">
    <name type="scientific">Acanthosepion pharaonis</name>
    <name type="common">Pharaoh cuttlefish</name>
    <name type="synonym">Sepia pharaonis</name>
    <dbReference type="NCBI Taxonomy" id="158019"/>
    <lineage>
        <taxon>Eukaryota</taxon>
        <taxon>Metazoa</taxon>
        <taxon>Spiralia</taxon>
        <taxon>Lophotrochozoa</taxon>
        <taxon>Mollusca</taxon>
        <taxon>Cephalopoda</taxon>
        <taxon>Coleoidea</taxon>
        <taxon>Decapodiformes</taxon>
        <taxon>Sepiida</taxon>
        <taxon>Sepiina</taxon>
        <taxon>Sepiidae</taxon>
        <taxon>Acanthosepion</taxon>
    </lineage>
</organism>
<protein>
    <submittedName>
        <fullName evidence="2">Uncharacterized protein</fullName>
    </submittedName>
</protein>
<evidence type="ECO:0000313" key="2">
    <source>
        <dbReference type="EMBL" id="CAE1282303.1"/>
    </source>
</evidence>
<sequence length="208" mass="24799">MPIPRSLCFCFFLMQTECQFHVFLFLLFPYLNRMPIPRLCVSIISLYKPMPIPRLCVSVISFSYANRMPIPRLCFLLFSLLNRCQFHKPEFLSLCFYFLMQTECQFHVFVILLFPYANRMPIPLFLSYLSFDFPLFPYANRMPIPRLCVSVNDLWKTECQFHVFHQVLFPYANRMPIPRLCLFFLIKPNFLICPKLMPIPFLCVSVIS</sequence>
<keyword evidence="1" id="KW-1133">Transmembrane helix</keyword>
<evidence type="ECO:0000313" key="3">
    <source>
        <dbReference type="Proteomes" id="UP000597762"/>
    </source>
</evidence>
<comment type="caution">
    <text evidence="2">The sequence shown here is derived from an EMBL/GenBank/DDBJ whole genome shotgun (WGS) entry which is preliminary data.</text>
</comment>
<dbReference type="Proteomes" id="UP000597762">
    <property type="component" value="Unassembled WGS sequence"/>
</dbReference>
<evidence type="ECO:0000256" key="1">
    <source>
        <dbReference type="SAM" id="Phobius"/>
    </source>
</evidence>
<reference evidence="2" key="1">
    <citation type="submission" date="2021-01" db="EMBL/GenBank/DDBJ databases">
        <authorList>
            <person name="Li R."/>
            <person name="Bekaert M."/>
        </authorList>
    </citation>
    <scope>NUCLEOTIDE SEQUENCE</scope>
    <source>
        <strain evidence="2">Farmed</strain>
    </source>
</reference>
<dbReference type="EMBL" id="CAHIKZ030002173">
    <property type="protein sequence ID" value="CAE1282303.1"/>
    <property type="molecule type" value="Genomic_DNA"/>
</dbReference>
<keyword evidence="1" id="KW-0472">Membrane</keyword>
<keyword evidence="3" id="KW-1185">Reference proteome</keyword>
<feature type="transmembrane region" description="Helical" evidence="1">
    <location>
        <begin position="7"/>
        <end position="31"/>
    </location>
</feature>
<gene>
    <name evidence="2" type="ORF">SPHA_43363</name>
</gene>